<protein>
    <recommendedName>
        <fullName evidence="3">AAA+ ATPase domain-containing protein</fullName>
    </recommendedName>
</protein>
<dbReference type="Proteomes" id="UP000231530">
    <property type="component" value="Unassembled WGS sequence"/>
</dbReference>
<dbReference type="AlphaFoldDB" id="A0A2H0TW11"/>
<reference evidence="2" key="1">
    <citation type="submission" date="2017-09" db="EMBL/GenBank/DDBJ databases">
        <title>Depth-based differentiation of microbial function through sediment-hosted aquifers and enrichment of novel symbionts in the deep terrestrial subsurface.</title>
        <authorList>
            <person name="Probst A.J."/>
            <person name="Ladd B."/>
            <person name="Jarett J.K."/>
            <person name="Geller-Mcgrath D.E."/>
            <person name="Sieber C.M.K."/>
            <person name="Emerson J.B."/>
            <person name="Anantharaman K."/>
            <person name="Thomas B.C."/>
            <person name="Malmstrom R."/>
            <person name="Stieglmeier M."/>
            <person name="Klingl A."/>
            <person name="Woyke T."/>
            <person name="Ryan C.M."/>
            <person name="Banfield J.F."/>
        </authorList>
    </citation>
    <scope>NUCLEOTIDE SEQUENCE [LARGE SCALE GENOMIC DNA]</scope>
</reference>
<dbReference type="InterPro" id="IPR027417">
    <property type="entry name" value="P-loop_NTPase"/>
</dbReference>
<dbReference type="SUPFAM" id="SSF52540">
    <property type="entry name" value="P-loop containing nucleoside triphosphate hydrolases"/>
    <property type="match status" value="1"/>
</dbReference>
<dbReference type="Gene3D" id="3.40.50.300">
    <property type="entry name" value="P-loop containing nucleotide triphosphate hydrolases"/>
    <property type="match status" value="1"/>
</dbReference>
<dbReference type="PANTHER" id="PTHR11669:SF8">
    <property type="entry name" value="DNA POLYMERASE III SUBUNIT DELTA"/>
    <property type="match status" value="1"/>
</dbReference>
<organism evidence="1 2">
    <name type="scientific">Candidatus Magasanikbacteria bacterium CG10_big_fil_rev_8_21_14_0_10_42_10</name>
    <dbReference type="NCBI Taxonomy" id="1974649"/>
    <lineage>
        <taxon>Bacteria</taxon>
        <taxon>Candidatus Magasanikiibacteriota</taxon>
    </lineage>
</organism>
<dbReference type="CDD" id="cd00009">
    <property type="entry name" value="AAA"/>
    <property type="match status" value="1"/>
</dbReference>
<dbReference type="Pfam" id="PF13177">
    <property type="entry name" value="DNA_pol3_delta2"/>
    <property type="match status" value="1"/>
</dbReference>
<dbReference type="EMBL" id="PFBY01000031">
    <property type="protein sequence ID" value="PIR76349.1"/>
    <property type="molecule type" value="Genomic_DNA"/>
</dbReference>
<dbReference type="InterPro" id="IPR050238">
    <property type="entry name" value="DNA_Rep/Repair_Clamp_Loader"/>
</dbReference>
<gene>
    <name evidence="1" type="ORF">COU32_02595</name>
</gene>
<proteinExistence type="predicted"/>
<dbReference type="GO" id="GO:0006261">
    <property type="term" value="P:DNA-templated DNA replication"/>
    <property type="evidence" value="ECO:0007669"/>
    <property type="project" value="TreeGrafter"/>
</dbReference>
<name>A0A2H0TW11_9BACT</name>
<dbReference type="PANTHER" id="PTHR11669">
    <property type="entry name" value="REPLICATION FACTOR C / DNA POLYMERASE III GAMMA-TAU SUBUNIT"/>
    <property type="match status" value="1"/>
</dbReference>
<evidence type="ECO:0008006" key="3">
    <source>
        <dbReference type="Google" id="ProtNLM"/>
    </source>
</evidence>
<sequence>MNRICMKDIIGHEDILTFFDKAQATNHLHHAYLFVGRPQLGKRTVAEHLAKTFFSSEASLHTNPDFFFLKRGIHEKTGKTKKHISVDDVYELRHFLQGKPFFHKKKIVIIDDAHLLSIGAMNAILKTLEEPRGDTTIFLIAEDEHLLLETIRSRCQICYFYPVQTSSIDASLVEKKIDPSLATSMATLSGGYPGKAIQWMTDMDHYEWYKKEVARCHDLFGKPFSQQLARVEDLFAKKEDHIGARSELLTVLDIWLFCLRERYAQSSSVFPTRCDIVDAYCAIHRAKKQLLENVHPRLLIEHVLLTF</sequence>
<evidence type="ECO:0000313" key="2">
    <source>
        <dbReference type="Proteomes" id="UP000231530"/>
    </source>
</evidence>
<accession>A0A2H0TW11</accession>
<comment type="caution">
    <text evidence="1">The sequence shown here is derived from an EMBL/GenBank/DDBJ whole genome shotgun (WGS) entry which is preliminary data.</text>
</comment>
<evidence type="ECO:0000313" key="1">
    <source>
        <dbReference type="EMBL" id="PIR76349.1"/>
    </source>
</evidence>